<dbReference type="GeneID" id="41589970"/>
<name>A0A1W6JY87_9CREN</name>
<evidence type="ECO:0000313" key="2">
    <source>
        <dbReference type="Proteomes" id="UP000193404"/>
    </source>
</evidence>
<dbReference type="Proteomes" id="UP000193404">
    <property type="component" value="Chromosome"/>
</dbReference>
<dbReference type="RefSeq" id="WP_148690964.1">
    <property type="nucleotide sequence ID" value="NZ_CP020477.1"/>
</dbReference>
<reference evidence="1 2" key="1">
    <citation type="submission" date="2017-03" db="EMBL/GenBank/DDBJ databases">
        <title>Sulfur activation and transportation mechanism of thermophilic Archaea Acidianus manzaensis YN-25.</title>
        <authorList>
            <person name="Ma Y."/>
            <person name="Yang Y."/>
            <person name="Xia J."/>
        </authorList>
    </citation>
    <scope>NUCLEOTIDE SEQUENCE [LARGE SCALE GENOMIC DNA]</scope>
    <source>
        <strain evidence="1 2">YN-25</strain>
    </source>
</reference>
<organism evidence="1 2">
    <name type="scientific">Acidianus manzaensis</name>
    <dbReference type="NCBI Taxonomy" id="282676"/>
    <lineage>
        <taxon>Archaea</taxon>
        <taxon>Thermoproteota</taxon>
        <taxon>Thermoprotei</taxon>
        <taxon>Sulfolobales</taxon>
        <taxon>Sulfolobaceae</taxon>
        <taxon>Acidianus</taxon>
    </lineage>
</organism>
<dbReference type="AlphaFoldDB" id="A0A1W6JY87"/>
<gene>
    <name evidence="1" type="ORF">B6F84_03575</name>
</gene>
<evidence type="ECO:0000313" key="1">
    <source>
        <dbReference type="EMBL" id="ARM75202.1"/>
    </source>
</evidence>
<proteinExistence type="predicted"/>
<keyword evidence="2" id="KW-1185">Reference proteome</keyword>
<dbReference type="KEGG" id="aman:B6F84_03575"/>
<dbReference type="EMBL" id="CP020477">
    <property type="protein sequence ID" value="ARM75202.1"/>
    <property type="molecule type" value="Genomic_DNA"/>
</dbReference>
<sequence>MKRVLSLKDLITKDLKVKIIPSGFFFIRTENRVIIGKDLEGLEIVKIDNNVFVVKYISEDKCLYQFLRYDENVPLIVDNEIAPSIPEASRKIQLIFNLLNSGDIEKAKKILISLKGLFFIEDSEVL</sequence>
<protein>
    <submittedName>
        <fullName evidence="1">Uncharacterized protein</fullName>
    </submittedName>
</protein>
<accession>A0A1W6JY87</accession>